<sequence>MAMTGPFGDDAGDDTLMNEINMTPLVDVMLVLLIVFMVTIPAMQHALKIDLPHVASQPVSTAAQHVDVGVAADGSLLWNGEHIAEDALATKLLAAAAAKPQPELRLHADRNVRYERVADVMARAHEAGITQLGFLTDPQRRP</sequence>
<evidence type="ECO:0000313" key="9">
    <source>
        <dbReference type="EMBL" id="RQH01147.1"/>
    </source>
</evidence>
<dbReference type="Pfam" id="PF02472">
    <property type="entry name" value="ExbD"/>
    <property type="match status" value="1"/>
</dbReference>
<proteinExistence type="inferred from homology"/>
<evidence type="ECO:0000256" key="5">
    <source>
        <dbReference type="ARBA" id="ARBA00022989"/>
    </source>
</evidence>
<dbReference type="GO" id="GO:0022857">
    <property type="term" value="F:transmembrane transporter activity"/>
    <property type="evidence" value="ECO:0007669"/>
    <property type="project" value="InterPro"/>
</dbReference>
<dbReference type="InterPro" id="IPR003400">
    <property type="entry name" value="ExbD"/>
</dbReference>
<dbReference type="PANTHER" id="PTHR30558">
    <property type="entry name" value="EXBD MEMBRANE COMPONENT OF PMF-DRIVEN MACROMOLECULE IMPORT SYSTEM"/>
    <property type="match status" value="1"/>
</dbReference>
<keyword evidence="7" id="KW-0653">Protein transport</keyword>
<keyword evidence="3" id="KW-1003">Cell membrane</keyword>
<keyword evidence="10" id="KW-1185">Reference proteome</keyword>
<dbReference type="OrthoDB" id="9798629at2"/>
<evidence type="ECO:0000256" key="2">
    <source>
        <dbReference type="ARBA" id="ARBA00005811"/>
    </source>
</evidence>
<name>A0A3N6N0Y1_9BURK</name>
<accession>A0A3N6N0Y1</accession>
<evidence type="ECO:0000256" key="1">
    <source>
        <dbReference type="ARBA" id="ARBA00004162"/>
    </source>
</evidence>
<comment type="caution">
    <text evidence="9">The sequence shown here is derived from an EMBL/GenBank/DDBJ whole genome shotgun (WGS) entry which is preliminary data.</text>
</comment>
<dbReference type="RefSeq" id="WP_124153550.1">
    <property type="nucleotide sequence ID" value="NZ_RQIS01000023.1"/>
</dbReference>
<dbReference type="PANTHER" id="PTHR30558:SF7">
    <property type="entry name" value="TOL-PAL SYSTEM PROTEIN TOLR"/>
    <property type="match status" value="1"/>
</dbReference>
<organism evidence="9 10">
    <name type="scientific">Paraburkholderia dinghuensis</name>
    <dbReference type="NCBI Taxonomy" id="2305225"/>
    <lineage>
        <taxon>Bacteria</taxon>
        <taxon>Pseudomonadati</taxon>
        <taxon>Pseudomonadota</taxon>
        <taxon>Betaproteobacteria</taxon>
        <taxon>Burkholderiales</taxon>
        <taxon>Burkholderiaceae</taxon>
        <taxon>Paraburkholderia</taxon>
    </lineage>
</organism>
<reference evidence="9 10" key="1">
    <citation type="submission" date="2018-11" db="EMBL/GenBank/DDBJ databases">
        <title>Paraburkholderia sp. DHOA04, isolated from soil.</title>
        <authorList>
            <person name="Gao Z.-H."/>
            <person name="Qiu L.-H."/>
            <person name="Fu J.-C."/>
        </authorList>
    </citation>
    <scope>NUCLEOTIDE SEQUENCE [LARGE SCALE GENOMIC DNA]</scope>
    <source>
        <strain evidence="9 10">DHOA04</strain>
    </source>
</reference>
<dbReference type="GO" id="GO:0005886">
    <property type="term" value="C:plasma membrane"/>
    <property type="evidence" value="ECO:0007669"/>
    <property type="project" value="UniProtKB-SubCell"/>
</dbReference>
<evidence type="ECO:0000256" key="4">
    <source>
        <dbReference type="ARBA" id="ARBA00022692"/>
    </source>
</evidence>
<evidence type="ECO:0000256" key="8">
    <source>
        <dbReference type="SAM" id="Phobius"/>
    </source>
</evidence>
<evidence type="ECO:0000256" key="3">
    <source>
        <dbReference type="ARBA" id="ARBA00022475"/>
    </source>
</evidence>
<protein>
    <submittedName>
        <fullName evidence="9">Biopolymer transporter ExbD</fullName>
    </submittedName>
</protein>
<gene>
    <name evidence="9" type="ORF">D1Y85_23910</name>
</gene>
<dbReference type="GO" id="GO:0015031">
    <property type="term" value="P:protein transport"/>
    <property type="evidence" value="ECO:0007669"/>
    <property type="project" value="UniProtKB-KW"/>
</dbReference>
<evidence type="ECO:0000256" key="7">
    <source>
        <dbReference type="RuleBase" id="RU003879"/>
    </source>
</evidence>
<keyword evidence="5 8" id="KW-1133">Transmembrane helix</keyword>
<keyword evidence="7" id="KW-0813">Transport</keyword>
<comment type="similarity">
    <text evidence="2 7">Belongs to the ExbD/TolR family.</text>
</comment>
<keyword evidence="6 8" id="KW-0472">Membrane</keyword>
<evidence type="ECO:0000256" key="6">
    <source>
        <dbReference type="ARBA" id="ARBA00023136"/>
    </source>
</evidence>
<dbReference type="Gene3D" id="3.30.420.270">
    <property type="match status" value="1"/>
</dbReference>
<dbReference type="EMBL" id="RQIS01000023">
    <property type="protein sequence ID" value="RQH01147.1"/>
    <property type="molecule type" value="Genomic_DNA"/>
</dbReference>
<evidence type="ECO:0000313" key="10">
    <source>
        <dbReference type="Proteomes" id="UP000272778"/>
    </source>
</evidence>
<dbReference type="AlphaFoldDB" id="A0A3N6N0Y1"/>
<dbReference type="Proteomes" id="UP000272778">
    <property type="component" value="Unassembled WGS sequence"/>
</dbReference>
<feature type="transmembrane region" description="Helical" evidence="8">
    <location>
        <begin position="20"/>
        <end position="40"/>
    </location>
</feature>
<keyword evidence="4 7" id="KW-0812">Transmembrane</keyword>
<comment type="subcellular location">
    <subcellularLocation>
        <location evidence="1">Cell membrane</location>
        <topology evidence="1">Single-pass membrane protein</topology>
    </subcellularLocation>
    <subcellularLocation>
        <location evidence="7">Cell membrane</location>
        <topology evidence="7">Single-pass type II membrane protein</topology>
    </subcellularLocation>
</comment>